<reference evidence="3 4" key="1">
    <citation type="submission" date="2024-01" db="EMBL/GenBank/DDBJ databases">
        <title>Genome insights into Plantactinospora sonchi sp. nov.</title>
        <authorList>
            <person name="Wang L."/>
        </authorList>
    </citation>
    <scope>NUCLEOTIDE SEQUENCE [LARGE SCALE GENOMIC DNA]</scope>
    <source>
        <strain evidence="3 4">NEAU-QY2</strain>
    </source>
</reference>
<evidence type="ECO:0000256" key="2">
    <source>
        <dbReference type="SAM" id="Phobius"/>
    </source>
</evidence>
<evidence type="ECO:0000313" key="3">
    <source>
        <dbReference type="EMBL" id="MEE6261024.1"/>
    </source>
</evidence>
<organism evidence="3 4">
    <name type="scientific">Plantactinospora sonchi</name>
    <dbReference type="NCBI Taxonomy" id="1544735"/>
    <lineage>
        <taxon>Bacteria</taxon>
        <taxon>Bacillati</taxon>
        <taxon>Actinomycetota</taxon>
        <taxon>Actinomycetes</taxon>
        <taxon>Micromonosporales</taxon>
        <taxon>Micromonosporaceae</taxon>
        <taxon>Plantactinospora</taxon>
    </lineage>
</organism>
<dbReference type="RefSeq" id="WP_331216126.1">
    <property type="nucleotide sequence ID" value="NZ_JAZGQK010000017.1"/>
</dbReference>
<name>A0ABU7RXV8_9ACTN</name>
<feature type="transmembrane region" description="Helical" evidence="2">
    <location>
        <begin position="262"/>
        <end position="284"/>
    </location>
</feature>
<keyword evidence="2" id="KW-0472">Membrane</keyword>
<feature type="transmembrane region" description="Helical" evidence="2">
    <location>
        <begin position="106"/>
        <end position="130"/>
    </location>
</feature>
<feature type="transmembrane region" description="Helical" evidence="2">
    <location>
        <begin position="150"/>
        <end position="168"/>
    </location>
</feature>
<gene>
    <name evidence="3" type="ORF">V1633_21305</name>
</gene>
<feature type="transmembrane region" description="Helical" evidence="2">
    <location>
        <begin position="180"/>
        <end position="201"/>
    </location>
</feature>
<feature type="compositionally biased region" description="Basic and acidic residues" evidence="1">
    <location>
        <begin position="293"/>
        <end position="303"/>
    </location>
</feature>
<proteinExistence type="predicted"/>
<evidence type="ECO:0000313" key="4">
    <source>
        <dbReference type="Proteomes" id="UP001332243"/>
    </source>
</evidence>
<keyword evidence="4" id="KW-1185">Reference proteome</keyword>
<dbReference type="Proteomes" id="UP001332243">
    <property type="component" value="Unassembled WGS sequence"/>
</dbReference>
<dbReference type="EMBL" id="JAZGQK010000017">
    <property type="protein sequence ID" value="MEE6261024.1"/>
    <property type="molecule type" value="Genomic_DNA"/>
</dbReference>
<keyword evidence="2" id="KW-0812">Transmembrane</keyword>
<feature type="region of interest" description="Disordered" evidence="1">
    <location>
        <begin position="293"/>
        <end position="315"/>
    </location>
</feature>
<comment type="caution">
    <text evidence="3">The sequence shown here is derived from an EMBL/GenBank/DDBJ whole genome shotgun (WGS) entry which is preliminary data.</text>
</comment>
<sequence>MSVTQQPRRSWARSIWGWIVTLVSTAVAIWIVVQVLPDFELTGPGTEQMLALAVITVVFLAGVGLLPLPLYWLLGRSARRNVRQMAQEPDPDASDREFFAPFRRMMVLTGVGTAVGAVVTVVLAPVVLWLSARLCEVLGLPVRLSGLWPTVFAAALVAIISTMVGDLLQLPTGRRRAWRTLRFLAAYLLPMAGLWLTVAWLDNATLRTGDEQQHLFVLVVLAVVFARLDFEVSAPLVTLILMLVINAFKLWLLSWLSSWMILPLQISGFWTFVLAALIVTIVTLPNEWLKPRRPPEPTMHDPFMDSMHTPTTPYY</sequence>
<protein>
    <submittedName>
        <fullName evidence="3">Uncharacterized protein</fullName>
    </submittedName>
</protein>
<accession>A0ABU7RXV8</accession>
<feature type="transmembrane region" description="Helical" evidence="2">
    <location>
        <begin position="15"/>
        <end position="37"/>
    </location>
</feature>
<evidence type="ECO:0000256" key="1">
    <source>
        <dbReference type="SAM" id="MobiDB-lite"/>
    </source>
</evidence>
<feature type="transmembrane region" description="Helical" evidence="2">
    <location>
        <begin position="237"/>
        <end position="256"/>
    </location>
</feature>
<keyword evidence="2" id="KW-1133">Transmembrane helix</keyword>
<feature type="transmembrane region" description="Helical" evidence="2">
    <location>
        <begin position="49"/>
        <end position="74"/>
    </location>
</feature>